<keyword evidence="3" id="KW-1185">Reference proteome</keyword>
<dbReference type="KEGG" id="smas:HUE87_00520"/>
<accession>A0A7S7M0B6</accession>
<dbReference type="Gene3D" id="3.40.190.10">
    <property type="entry name" value="Periplasmic binding protein-like II"/>
    <property type="match status" value="1"/>
</dbReference>
<protein>
    <submittedName>
        <fullName evidence="2">Phosphate ABC transporter substrate-binding protein</fullName>
    </submittedName>
</protein>
<evidence type="ECO:0000256" key="1">
    <source>
        <dbReference type="SAM" id="SignalP"/>
    </source>
</evidence>
<gene>
    <name evidence="2" type="ORF">HUE87_00520</name>
</gene>
<feature type="chain" id="PRO_5032267107" evidence="1">
    <location>
        <begin position="19"/>
        <end position="137"/>
    </location>
</feature>
<keyword evidence="1" id="KW-0732">Signal</keyword>
<evidence type="ECO:0000313" key="3">
    <source>
        <dbReference type="Proteomes" id="UP000593836"/>
    </source>
</evidence>
<dbReference type="SUPFAM" id="SSF53850">
    <property type="entry name" value="Periplasmic binding protein-like II"/>
    <property type="match status" value="1"/>
</dbReference>
<dbReference type="EMBL" id="CP054493">
    <property type="protein sequence ID" value="QOY54767.1"/>
    <property type="molecule type" value="Genomic_DNA"/>
</dbReference>
<name>A0A7S7M0B6_9BACT</name>
<proteinExistence type="predicted"/>
<dbReference type="RefSeq" id="WP_194366811.1">
    <property type="nucleotide sequence ID" value="NZ_CP054493.1"/>
</dbReference>
<organism evidence="2 3">
    <name type="scientific">Candidatus Sulfurimonas marisnigri</name>
    <dbReference type="NCBI Taxonomy" id="2740405"/>
    <lineage>
        <taxon>Bacteria</taxon>
        <taxon>Pseudomonadati</taxon>
        <taxon>Campylobacterota</taxon>
        <taxon>Epsilonproteobacteria</taxon>
        <taxon>Campylobacterales</taxon>
        <taxon>Sulfurimonadaceae</taxon>
        <taxon>Sulfurimonas</taxon>
    </lineage>
</organism>
<evidence type="ECO:0000313" key="2">
    <source>
        <dbReference type="EMBL" id="QOY54767.1"/>
    </source>
</evidence>
<feature type="signal peptide" evidence="1">
    <location>
        <begin position="1"/>
        <end position="18"/>
    </location>
</feature>
<dbReference type="Proteomes" id="UP000593836">
    <property type="component" value="Chromosome"/>
</dbReference>
<sequence>MFIKSIITTAVLASSVLASTVVIVNPGSGVDSLDVSQVKKIFLAKTKSFPNGESAVPVDQDSKNPAYEAFYKAVAGKSAVKMNKYWVKLTFTGKAEAPKKVGSSSDVVGLIKNNKNMIGYADSADVTADVKVVYTVK</sequence>
<reference evidence="2 3" key="1">
    <citation type="submission" date="2020-05" db="EMBL/GenBank/DDBJ databases">
        <title>Sulfurimonas marisnigri, sp. nov., and Sulfurimonas baltica, sp. nov., manganese oxide reducing chemolithoautotrophs of the class Epsilonproteobacteria isolated from the pelagic redoxclines of the Black and Baltic Seas and emended description of the genus Sulfurimonas.</title>
        <authorList>
            <person name="Henkel J.V."/>
            <person name="Laudan C."/>
            <person name="Werner J."/>
            <person name="Neu T."/>
            <person name="Plewe S."/>
            <person name="Sproer C."/>
            <person name="Bunk B."/>
            <person name="Schulz-Vogt H.N."/>
        </authorList>
    </citation>
    <scope>NUCLEOTIDE SEQUENCE [LARGE SCALE GENOMIC DNA]</scope>
    <source>
        <strain evidence="2 3">SoZ1</strain>
    </source>
</reference>
<dbReference type="AlphaFoldDB" id="A0A7S7M0B6"/>